<dbReference type="Gene3D" id="2.40.33.40">
    <property type="entry name" value="Phosphotransferase system, glucitol/sorbitol-specific IIA component"/>
    <property type="match status" value="1"/>
</dbReference>
<accession>A0A224A945</accession>
<dbReference type="AlphaFoldDB" id="A0A224A945"/>
<dbReference type="InterPro" id="IPR004716">
    <property type="entry name" value="PTS_IIA_glucitol/sorbitol-sp"/>
</dbReference>
<proteinExistence type="predicted"/>
<organism evidence="2 3">
    <name type="scientific">Streptococcus oralis subsp. tigurinus</name>
    <dbReference type="NCBI Taxonomy" id="1077464"/>
    <lineage>
        <taxon>Bacteria</taxon>
        <taxon>Bacillati</taxon>
        <taxon>Bacillota</taxon>
        <taxon>Bacilli</taxon>
        <taxon>Lactobacillales</taxon>
        <taxon>Streptococcaceae</taxon>
        <taxon>Streptococcus</taxon>
    </lineage>
</organism>
<evidence type="ECO:0000313" key="2">
    <source>
        <dbReference type="EMBL" id="BBA09294.1"/>
    </source>
</evidence>
<dbReference type="Pfam" id="PF03829">
    <property type="entry name" value="PTSIIA_gutA"/>
    <property type="match status" value="1"/>
</dbReference>
<dbReference type="SUPFAM" id="SSF141530">
    <property type="entry name" value="PTSIIA/GutA-like"/>
    <property type="match status" value="1"/>
</dbReference>
<dbReference type="GO" id="GO:0016301">
    <property type="term" value="F:kinase activity"/>
    <property type="evidence" value="ECO:0007669"/>
    <property type="project" value="TreeGrafter"/>
</dbReference>
<reference evidence="2 3" key="1">
    <citation type="submission" date="2017-07" db="EMBL/GenBank/DDBJ databases">
        <title>Whole genome sequence of Streptococcus tigurinus, strain osk_001, isolated from post-mortem material.</title>
        <authorList>
            <person name="Yoshizawa H."/>
            <person name="Motooka D."/>
            <person name="Katada R."/>
            <person name="Matsumoto Y."/>
            <person name="Nakamura S."/>
            <person name="Morii E."/>
            <person name="Iida T."/>
            <person name="Matsumoto H."/>
        </authorList>
    </citation>
    <scope>NUCLEOTIDE SEQUENCE [LARGE SCALE GENOMIC DNA]</scope>
    <source>
        <strain evidence="3">osk_001</strain>
    </source>
</reference>
<comment type="caution">
    <text evidence="1">Lacks conserved residue(s) required for the propagation of feature annotation.</text>
</comment>
<dbReference type="PROSITE" id="PS51097">
    <property type="entry name" value="PTS_EIIA_TYPE_5"/>
    <property type="match status" value="1"/>
</dbReference>
<evidence type="ECO:0000256" key="1">
    <source>
        <dbReference type="PROSITE-ProRule" id="PRU00420"/>
    </source>
</evidence>
<dbReference type="PANTHER" id="PTHR40398:SF1">
    <property type="entry name" value="PTS SYSTEM GLUCITOL_SORBITOL-SPECIFIC EIIA COMPONENT"/>
    <property type="match status" value="1"/>
</dbReference>
<evidence type="ECO:0000313" key="3">
    <source>
        <dbReference type="Proteomes" id="UP000218665"/>
    </source>
</evidence>
<protein>
    <submittedName>
        <fullName evidence="2">Glucitol/sorbitol-specific phosphotransferase enzyme IIA component</fullName>
    </submittedName>
</protein>
<gene>
    <name evidence="2" type="ORF">STO1_016900</name>
</gene>
<dbReference type="InterPro" id="IPR036665">
    <property type="entry name" value="PTS_IIA_glucitol/sorbitol_sf"/>
</dbReference>
<dbReference type="GO" id="GO:0009401">
    <property type="term" value="P:phosphoenolpyruvate-dependent sugar phosphotransferase system"/>
    <property type="evidence" value="ECO:0007669"/>
    <property type="project" value="InterPro"/>
</dbReference>
<sequence>MNRNQMKKIFETKVIQVGSEAQNMIQDANMLILFGEEAPEDLSEYCFKIDNKNLLGSILEGGKLVVDNQEYSISSVGNVVEKNLTGLGHITISFDGSKEGSLPGTLHVVADQAVVIDKDSTIQIFETA</sequence>
<dbReference type="GO" id="GO:0005737">
    <property type="term" value="C:cytoplasm"/>
    <property type="evidence" value="ECO:0007669"/>
    <property type="project" value="InterPro"/>
</dbReference>
<dbReference type="Proteomes" id="UP000218665">
    <property type="component" value="Chromosome"/>
</dbReference>
<keyword evidence="2" id="KW-0808">Transferase</keyword>
<dbReference type="EMBL" id="AP018338">
    <property type="protein sequence ID" value="BBA09294.1"/>
    <property type="molecule type" value="Genomic_DNA"/>
</dbReference>
<dbReference type="GO" id="GO:0008982">
    <property type="term" value="F:protein-N(PI)-phosphohistidine-sugar phosphotransferase activity"/>
    <property type="evidence" value="ECO:0007669"/>
    <property type="project" value="InterPro"/>
</dbReference>
<name>A0A224A945_STROR</name>
<dbReference type="PANTHER" id="PTHR40398">
    <property type="entry name" value="PTS SYSTEM GLUCITOL/SORBITOL-SPECIFIC EIIA COMPONENT"/>
    <property type="match status" value="1"/>
</dbReference>